<evidence type="ECO:0000313" key="2">
    <source>
        <dbReference type="Proteomes" id="UP000499080"/>
    </source>
</evidence>
<comment type="caution">
    <text evidence="1">The sequence shown here is derived from an EMBL/GenBank/DDBJ whole genome shotgun (WGS) entry which is preliminary data.</text>
</comment>
<protein>
    <submittedName>
        <fullName evidence="1">Uncharacterized protein</fullName>
    </submittedName>
</protein>
<proteinExistence type="predicted"/>
<dbReference type="EMBL" id="BGPR01015674">
    <property type="protein sequence ID" value="GBN70195.1"/>
    <property type="molecule type" value="Genomic_DNA"/>
</dbReference>
<name>A0A4Y2R4H9_ARAVE</name>
<dbReference type="Proteomes" id="UP000499080">
    <property type="component" value="Unassembled WGS sequence"/>
</dbReference>
<accession>A0A4Y2R4H9</accession>
<organism evidence="1 2">
    <name type="scientific">Araneus ventricosus</name>
    <name type="common">Orbweaver spider</name>
    <name type="synonym">Epeira ventricosa</name>
    <dbReference type="NCBI Taxonomy" id="182803"/>
    <lineage>
        <taxon>Eukaryota</taxon>
        <taxon>Metazoa</taxon>
        <taxon>Ecdysozoa</taxon>
        <taxon>Arthropoda</taxon>
        <taxon>Chelicerata</taxon>
        <taxon>Arachnida</taxon>
        <taxon>Araneae</taxon>
        <taxon>Araneomorphae</taxon>
        <taxon>Entelegynae</taxon>
        <taxon>Araneoidea</taxon>
        <taxon>Araneidae</taxon>
        <taxon>Araneus</taxon>
    </lineage>
</organism>
<gene>
    <name evidence="1" type="ORF">AVEN_34316_1</name>
</gene>
<sequence>MIKRYFGALMTDICNYVQPLPPTELKSCLHIENERHLDDALLLPLGVPCPLNWYGCCNDIRHGDMGRRSVYIRNRTIYGFIIDHREFFTANELLPD</sequence>
<keyword evidence="2" id="KW-1185">Reference proteome</keyword>
<dbReference type="AlphaFoldDB" id="A0A4Y2R4H9"/>
<evidence type="ECO:0000313" key="1">
    <source>
        <dbReference type="EMBL" id="GBN70195.1"/>
    </source>
</evidence>
<reference evidence="1 2" key="1">
    <citation type="journal article" date="2019" name="Sci. Rep.">
        <title>Orb-weaving spider Araneus ventricosus genome elucidates the spidroin gene catalogue.</title>
        <authorList>
            <person name="Kono N."/>
            <person name="Nakamura H."/>
            <person name="Ohtoshi R."/>
            <person name="Moran D.A.P."/>
            <person name="Shinohara A."/>
            <person name="Yoshida Y."/>
            <person name="Fujiwara M."/>
            <person name="Mori M."/>
            <person name="Tomita M."/>
            <person name="Arakawa K."/>
        </authorList>
    </citation>
    <scope>NUCLEOTIDE SEQUENCE [LARGE SCALE GENOMIC DNA]</scope>
</reference>